<dbReference type="Pfam" id="PF00941">
    <property type="entry name" value="FAD_binding_5"/>
    <property type="match status" value="1"/>
</dbReference>
<evidence type="ECO:0000313" key="5">
    <source>
        <dbReference type="EMBL" id="OGI63611.1"/>
    </source>
</evidence>
<feature type="domain" description="FAD-binding PCMH-type" evidence="4">
    <location>
        <begin position="1"/>
        <end position="177"/>
    </location>
</feature>
<dbReference type="GO" id="GO:0016491">
    <property type="term" value="F:oxidoreductase activity"/>
    <property type="evidence" value="ECO:0007669"/>
    <property type="project" value="UniProtKB-KW"/>
</dbReference>
<dbReference type="AlphaFoldDB" id="A0A1F6V1H0"/>
<dbReference type="EMBL" id="MFSP01000150">
    <property type="protein sequence ID" value="OGI63611.1"/>
    <property type="molecule type" value="Genomic_DNA"/>
</dbReference>
<dbReference type="Gene3D" id="3.30.43.10">
    <property type="entry name" value="Uridine Diphospho-n-acetylenolpyruvylglucosamine Reductase, domain 2"/>
    <property type="match status" value="1"/>
</dbReference>
<reference evidence="5 6" key="1">
    <citation type="journal article" date="2016" name="Nat. Commun.">
        <title>Thousands of microbial genomes shed light on interconnected biogeochemical processes in an aquifer system.</title>
        <authorList>
            <person name="Anantharaman K."/>
            <person name="Brown C.T."/>
            <person name="Hug L.A."/>
            <person name="Sharon I."/>
            <person name="Castelle C.J."/>
            <person name="Probst A.J."/>
            <person name="Thomas B.C."/>
            <person name="Singh A."/>
            <person name="Wilkins M.J."/>
            <person name="Karaoz U."/>
            <person name="Brodie E.L."/>
            <person name="Williams K.H."/>
            <person name="Hubbard S.S."/>
            <person name="Banfield J.F."/>
        </authorList>
    </citation>
    <scope>NUCLEOTIDE SEQUENCE [LARGE SCALE GENOMIC DNA]</scope>
</reference>
<dbReference type="InterPro" id="IPR036318">
    <property type="entry name" value="FAD-bd_PCMH-like_sf"/>
</dbReference>
<dbReference type="Pfam" id="PF03450">
    <property type="entry name" value="CO_deh_flav_C"/>
    <property type="match status" value="1"/>
</dbReference>
<keyword evidence="1" id="KW-0285">Flavoprotein</keyword>
<evidence type="ECO:0000256" key="3">
    <source>
        <dbReference type="ARBA" id="ARBA00023002"/>
    </source>
</evidence>
<keyword evidence="2" id="KW-0274">FAD</keyword>
<dbReference type="Proteomes" id="UP000179076">
    <property type="component" value="Unassembled WGS sequence"/>
</dbReference>
<dbReference type="FunFam" id="3.30.465.10:FF:000017">
    <property type="entry name" value="Xanthine dehydrogenase, FAD binding subunit"/>
    <property type="match status" value="1"/>
</dbReference>
<dbReference type="PROSITE" id="PS51387">
    <property type="entry name" value="FAD_PCMH"/>
    <property type="match status" value="1"/>
</dbReference>
<keyword evidence="3" id="KW-0560">Oxidoreductase</keyword>
<gene>
    <name evidence="5" type="ORF">A2W18_13955</name>
</gene>
<dbReference type="GO" id="GO:0071949">
    <property type="term" value="F:FAD binding"/>
    <property type="evidence" value="ECO:0007669"/>
    <property type="project" value="InterPro"/>
</dbReference>
<dbReference type="InterPro" id="IPR036683">
    <property type="entry name" value="CO_DH_flav_C_dom_sf"/>
</dbReference>
<dbReference type="InterPro" id="IPR016166">
    <property type="entry name" value="FAD-bd_PCMH"/>
</dbReference>
<evidence type="ECO:0000313" key="6">
    <source>
        <dbReference type="Proteomes" id="UP000179076"/>
    </source>
</evidence>
<dbReference type="SUPFAM" id="SSF56176">
    <property type="entry name" value="FAD-binding/transporter-associated domain-like"/>
    <property type="match status" value="1"/>
</dbReference>
<dbReference type="InterPro" id="IPR016169">
    <property type="entry name" value="FAD-bd_PCMH_sub2"/>
</dbReference>
<dbReference type="PANTHER" id="PTHR42659:SF2">
    <property type="entry name" value="XANTHINE DEHYDROGENASE SUBUNIT C-RELATED"/>
    <property type="match status" value="1"/>
</dbReference>
<dbReference type="PANTHER" id="PTHR42659">
    <property type="entry name" value="XANTHINE DEHYDROGENASE SUBUNIT C-RELATED"/>
    <property type="match status" value="1"/>
</dbReference>
<dbReference type="Gene3D" id="3.30.390.50">
    <property type="entry name" value="CO dehydrogenase flavoprotein, C-terminal domain"/>
    <property type="match status" value="1"/>
</dbReference>
<sequence length="289" mass="31000">MTPGSFEYHAPSNLDEAIKLLGKFSDQAKILAGGHSLLPMMKLRFAEPGHLIDINRIAELKGIREEKGTIRIGAMTTENELIASELLKQKCPLIPDAARLIADPQVRNCGTIGGDIAHGDPGNDHPAVMLAVEASFVLRGPKGSRTVPADGFFLGTFQTQLKADEILAEIRVPVVGANSGYAYCKLKRKTGDFATAAAAVQLQLDGKKCKKITIALTNLGPTTLKAADAAAVLVGNEVDDARIEQAAKKAMAICDPAEDLRGDRDYKIHMAGEMTRRAISLALYRAWGK</sequence>
<dbReference type="SUPFAM" id="SSF55447">
    <property type="entry name" value="CO dehydrogenase flavoprotein C-terminal domain-like"/>
    <property type="match status" value="1"/>
</dbReference>
<accession>A0A1F6V1H0</accession>
<dbReference type="InterPro" id="IPR005107">
    <property type="entry name" value="CO_DH_flav_C"/>
</dbReference>
<organism evidence="5 6">
    <name type="scientific">Candidatus Muproteobacteria bacterium RBG_16_60_9</name>
    <dbReference type="NCBI Taxonomy" id="1817755"/>
    <lineage>
        <taxon>Bacteria</taxon>
        <taxon>Pseudomonadati</taxon>
        <taxon>Pseudomonadota</taxon>
        <taxon>Candidatus Muproteobacteria</taxon>
    </lineage>
</organism>
<dbReference type="InterPro" id="IPR051312">
    <property type="entry name" value="Diverse_Substr_Oxidored"/>
</dbReference>
<evidence type="ECO:0000259" key="4">
    <source>
        <dbReference type="PROSITE" id="PS51387"/>
    </source>
</evidence>
<protein>
    <submittedName>
        <fullName evidence="5">Carbon monoxide dehydrogenase</fullName>
    </submittedName>
</protein>
<evidence type="ECO:0000256" key="2">
    <source>
        <dbReference type="ARBA" id="ARBA00022827"/>
    </source>
</evidence>
<comment type="caution">
    <text evidence="5">The sequence shown here is derived from an EMBL/GenBank/DDBJ whole genome shotgun (WGS) entry which is preliminary data.</text>
</comment>
<dbReference type="InterPro" id="IPR016167">
    <property type="entry name" value="FAD-bd_PCMH_sub1"/>
</dbReference>
<name>A0A1F6V1H0_9PROT</name>
<dbReference type="InterPro" id="IPR002346">
    <property type="entry name" value="Mopterin_DH_FAD-bd"/>
</dbReference>
<dbReference type="SMART" id="SM01092">
    <property type="entry name" value="CO_deh_flav_C"/>
    <property type="match status" value="1"/>
</dbReference>
<proteinExistence type="predicted"/>
<evidence type="ECO:0000256" key="1">
    <source>
        <dbReference type="ARBA" id="ARBA00022630"/>
    </source>
</evidence>
<dbReference type="Gene3D" id="3.30.465.10">
    <property type="match status" value="1"/>
</dbReference>